<reference evidence="2 3" key="1">
    <citation type="submission" date="2019-09" db="EMBL/GenBank/DDBJ databases">
        <authorList>
            <person name="Chandra G."/>
            <person name="Truman W A."/>
        </authorList>
    </citation>
    <scope>NUCLEOTIDE SEQUENCE [LARGE SCALE GENOMIC DNA]</scope>
    <source>
        <strain evidence="2">PS655</strain>
    </source>
</reference>
<dbReference type="AlphaFoldDB" id="A0A5E6QJJ7"/>
<dbReference type="EMBL" id="CABVHJ010000003">
    <property type="protein sequence ID" value="VVM55508.1"/>
    <property type="molecule type" value="Genomic_DNA"/>
</dbReference>
<evidence type="ECO:0000313" key="3">
    <source>
        <dbReference type="Proteomes" id="UP000327167"/>
    </source>
</evidence>
<organism evidence="2 3">
    <name type="scientific">Pseudomonas fluorescens</name>
    <dbReference type="NCBI Taxonomy" id="294"/>
    <lineage>
        <taxon>Bacteria</taxon>
        <taxon>Pseudomonadati</taxon>
        <taxon>Pseudomonadota</taxon>
        <taxon>Gammaproteobacteria</taxon>
        <taxon>Pseudomonadales</taxon>
        <taxon>Pseudomonadaceae</taxon>
        <taxon>Pseudomonas</taxon>
    </lineage>
</organism>
<name>A0A5E6QJJ7_PSEFL</name>
<dbReference type="RefSeq" id="WP_150649590.1">
    <property type="nucleotide sequence ID" value="NZ_CABVHJ010000003.1"/>
</dbReference>
<feature type="domain" description="YagK/YfjJ C-terminal" evidence="1">
    <location>
        <begin position="51"/>
        <end position="217"/>
    </location>
</feature>
<proteinExistence type="predicted"/>
<gene>
    <name evidence="2" type="ORF">PS655_01004</name>
</gene>
<dbReference type="Proteomes" id="UP000327167">
    <property type="component" value="Unassembled WGS sequence"/>
</dbReference>
<evidence type="ECO:0000313" key="2">
    <source>
        <dbReference type="EMBL" id="VVM55508.1"/>
    </source>
</evidence>
<dbReference type="Pfam" id="PF11726">
    <property type="entry name" value="YagK_YfjJ_C"/>
    <property type="match status" value="1"/>
</dbReference>
<evidence type="ECO:0000259" key="1">
    <source>
        <dbReference type="Pfam" id="PF11726"/>
    </source>
</evidence>
<dbReference type="InterPro" id="IPR057271">
    <property type="entry name" value="YagK_YfjJ_C"/>
</dbReference>
<accession>A0A5E6QJJ7</accession>
<sequence>MANPSKRHIGNSNLHLHHEDSFRGLPVMVSYSPFISEYLERLYETTQLALSDHRQVFAVRFDLRFPDDSLPDSGSTVISRFVDSLTFRIQSARKRSERLNGSAHRTSVRWCWVREMGRQGRPHYHFVLLLNRDAYHTVGRFQSERENLYSRIQAAWASALKISFEEADGLVHIPANATFHLSQDDSGEMDRYFHRVSYLGKAETKDYGKRCRAFGCSRG</sequence>
<protein>
    <recommendedName>
        <fullName evidence="1">YagK/YfjJ C-terminal domain-containing protein</fullName>
    </recommendedName>
</protein>